<accession>A0ABV8A2Y2</accession>
<dbReference type="SUPFAM" id="SSF53756">
    <property type="entry name" value="UDP-Glycosyltransferase/glycogen phosphorylase"/>
    <property type="match status" value="1"/>
</dbReference>
<dbReference type="EMBL" id="JBHRYR010000004">
    <property type="protein sequence ID" value="MFC3854011.1"/>
    <property type="molecule type" value="Genomic_DNA"/>
</dbReference>
<gene>
    <name evidence="1" type="ORF">ACFOOG_14300</name>
</gene>
<protein>
    <submittedName>
        <fullName evidence="1">Glycosyltransferase</fullName>
    </submittedName>
</protein>
<organism evidence="1 2">
    <name type="scientific">Saccharospirillum mangrovi</name>
    <dbReference type="NCBI Taxonomy" id="2161747"/>
    <lineage>
        <taxon>Bacteria</taxon>
        <taxon>Pseudomonadati</taxon>
        <taxon>Pseudomonadota</taxon>
        <taxon>Gammaproteobacteria</taxon>
        <taxon>Oceanospirillales</taxon>
        <taxon>Saccharospirillaceae</taxon>
        <taxon>Saccharospirillum</taxon>
    </lineage>
</organism>
<name>A0ABV8A2Y2_9GAMM</name>
<reference evidence="2" key="1">
    <citation type="journal article" date="2019" name="Int. J. Syst. Evol. Microbiol.">
        <title>The Global Catalogue of Microorganisms (GCM) 10K type strain sequencing project: providing services to taxonomists for standard genome sequencing and annotation.</title>
        <authorList>
            <consortium name="The Broad Institute Genomics Platform"/>
            <consortium name="The Broad Institute Genome Sequencing Center for Infectious Disease"/>
            <person name="Wu L."/>
            <person name="Ma J."/>
        </authorList>
    </citation>
    <scope>NUCLEOTIDE SEQUENCE [LARGE SCALE GENOMIC DNA]</scope>
    <source>
        <strain evidence="2">IBRC 10765</strain>
    </source>
</reference>
<dbReference type="Proteomes" id="UP001595617">
    <property type="component" value="Unassembled WGS sequence"/>
</dbReference>
<evidence type="ECO:0000313" key="1">
    <source>
        <dbReference type="EMBL" id="MFC3854011.1"/>
    </source>
</evidence>
<proteinExistence type="predicted"/>
<dbReference type="RefSeq" id="WP_380697864.1">
    <property type="nucleotide sequence ID" value="NZ_JBHRYR010000004.1"/>
</dbReference>
<evidence type="ECO:0000313" key="2">
    <source>
        <dbReference type="Proteomes" id="UP001595617"/>
    </source>
</evidence>
<comment type="caution">
    <text evidence="1">The sequence shown here is derived from an EMBL/GenBank/DDBJ whole genome shotgun (WGS) entry which is preliminary data.</text>
</comment>
<sequence length="406" mass="45937">MRSLLIGKTWPEPASTAAGRRTLDILRVLHMLGDVHVASPAQPTEFSLTVEALGMTGHQIAVNDDAFDDWLANLAPDIVVFDRYVMEEQFGWRVHTVCPTALRVLDTSDLHCLREAREAAVLHGQPLNIFNDTALRELAAMVRCDLTLMVSPAEVQILVEQFGIAEHLLHHTPFMLTPLPDAAALRPYNERRHLMMIGNFLHNPNWDATRWLREHWPQWRHLFPQGTEVHVYGGYASEKVYQLHKPELGFHIKGRADNALDTLSRYRLNLAYLRFGAGIKGKIADAWLAGTPNIASAIAAEGMHGDLPWGSVISNEPEVFFRTAAQLYNDESAWQFAVEQGRKIAEQCHDSLAESVALSGRLAELHDDLAVHRQENIWGRILQQQQYRATEFMSRWITEKNRSPKG</sequence>
<dbReference type="Pfam" id="PF13692">
    <property type="entry name" value="Glyco_trans_1_4"/>
    <property type="match status" value="1"/>
</dbReference>
<keyword evidence="2" id="KW-1185">Reference proteome</keyword>